<dbReference type="AlphaFoldDB" id="N1JN34"/>
<dbReference type="OrthoDB" id="4357294at2759"/>
<dbReference type="HOGENOM" id="CLU_018153_0_1_1"/>
<evidence type="ECO:0008006" key="3">
    <source>
        <dbReference type="Google" id="ProtNLM"/>
    </source>
</evidence>
<keyword evidence="2" id="KW-1185">Reference proteome</keyword>
<comment type="caution">
    <text evidence="1">The sequence shown here is derived from an EMBL/GenBank/DDBJ whole genome shotgun (WGS) entry which is preliminary data.</text>
</comment>
<dbReference type="InParanoid" id="N1JN34"/>
<dbReference type="EMBL" id="CAUH01005747">
    <property type="protein sequence ID" value="CCU82055.1"/>
    <property type="molecule type" value="Genomic_DNA"/>
</dbReference>
<sequence>MLDNTTIRPRALDQTMGLAQNAICVEMSKATAKRKKKAFPLVTEPNTDMIGSVEIDEKYPQSSFVPHGIGESPKPHPTASNPLEKAAQNATLMKESQPQAATNADCPPELRPIIEAEQRRAAETAANLALCSAASPGVEATLLSLTNGSNRIFVDSMRVYLCAAIAQYMTSGLASMPPVLSPRPANPILRAPDARSTLIPAVPVQPSKSTSDIVVQNRLLKNAVLTVKHVPQPVAMALKKKPLCLAMHKVKIEPPSGLSAGRVLNITVKIKIVRGYQPLCEIWVVDKFKRVTGMLFCPRFRPFDESGIATIHKPRRSIEQCAHCLGFYATRVCSRAPACWNRGSNMDSETGCKFLTRCRNCGSSHT</sequence>
<gene>
    <name evidence="1" type="ORF">BGHDH14_bgh02422</name>
</gene>
<name>N1JN34_BLUG1</name>
<evidence type="ECO:0000313" key="1">
    <source>
        <dbReference type="EMBL" id="CCU82055.1"/>
    </source>
</evidence>
<evidence type="ECO:0000313" key="2">
    <source>
        <dbReference type="Proteomes" id="UP000015441"/>
    </source>
</evidence>
<protein>
    <recommendedName>
        <fullName evidence="3">EKA-like protein</fullName>
    </recommendedName>
</protein>
<proteinExistence type="predicted"/>
<organism evidence="1 2">
    <name type="scientific">Blumeria graminis f. sp. hordei (strain DH14)</name>
    <name type="common">Barley powdery mildew</name>
    <name type="synonym">Oidium monilioides f. sp. hordei</name>
    <dbReference type="NCBI Taxonomy" id="546991"/>
    <lineage>
        <taxon>Eukaryota</taxon>
        <taxon>Fungi</taxon>
        <taxon>Dikarya</taxon>
        <taxon>Ascomycota</taxon>
        <taxon>Pezizomycotina</taxon>
        <taxon>Leotiomycetes</taxon>
        <taxon>Erysiphales</taxon>
        <taxon>Erysiphaceae</taxon>
        <taxon>Blumeria</taxon>
        <taxon>Blumeria hordei</taxon>
    </lineage>
</organism>
<reference evidence="1 2" key="1">
    <citation type="journal article" date="2010" name="Science">
        <title>Genome expansion and gene loss in powdery mildew fungi reveal tradeoffs in extreme parasitism.</title>
        <authorList>
            <person name="Spanu P.D."/>
            <person name="Abbott J.C."/>
            <person name="Amselem J."/>
            <person name="Burgis T.A."/>
            <person name="Soanes D.M."/>
            <person name="Stueber K."/>
            <person name="Ver Loren van Themaat E."/>
            <person name="Brown J.K.M."/>
            <person name="Butcher S.A."/>
            <person name="Gurr S.J."/>
            <person name="Lebrun M.-H."/>
            <person name="Ridout C.J."/>
            <person name="Schulze-Lefert P."/>
            <person name="Talbot N.J."/>
            <person name="Ahmadinejad N."/>
            <person name="Ametz C."/>
            <person name="Barton G.R."/>
            <person name="Benjdia M."/>
            <person name="Bidzinski P."/>
            <person name="Bindschedler L.V."/>
            <person name="Both M."/>
            <person name="Brewer M.T."/>
            <person name="Cadle-Davidson L."/>
            <person name="Cadle-Davidson M.M."/>
            <person name="Collemare J."/>
            <person name="Cramer R."/>
            <person name="Frenkel O."/>
            <person name="Godfrey D."/>
            <person name="Harriman J."/>
            <person name="Hoede C."/>
            <person name="King B.C."/>
            <person name="Klages S."/>
            <person name="Kleemann J."/>
            <person name="Knoll D."/>
            <person name="Koti P.S."/>
            <person name="Kreplak J."/>
            <person name="Lopez-Ruiz F.J."/>
            <person name="Lu X."/>
            <person name="Maekawa T."/>
            <person name="Mahanil S."/>
            <person name="Micali C."/>
            <person name="Milgroom M.G."/>
            <person name="Montana G."/>
            <person name="Noir S."/>
            <person name="O'Connell R.J."/>
            <person name="Oberhaensli S."/>
            <person name="Parlange F."/>
            <person name="Pedersen C."/>
            <person name="Quesneville H."/>
            <person name="Reinhardt R."/>
            <person name="Rott M."/>
            <person name="Sacristan S."/>
            <person name="Schmidt S.M."/>
            <person name="Schoen M."/>
            <person name="Skamnioti P."/>
            <person name="Sommer H."/>
            <person name="Stephens A."/>
            <person name="Takahara H."/>
            <person name="Thordal-Christensen H."/>
            <person name="Vigouroux M."/>
            <person name="Wessling R."/>
            <person name="Wicker T."/>
            <person name="Panstruga R."/>
        </authorList>
    </citation>
    <scope>NUCLEOTIDE SEQUENCE [LARGE SCALE GENOMIC DNA]</scope>
    <source>
        <strain evidence="1">DH14</strain>
    </source>
</reference>
<dbReference type="Proteomes" id="UP000015441">
    <property type="component" value="Unassembled WGS sequence"/>
</dbReference>
<accession>N1JN34</accession>